<sequence>MATGRAPFFEPEFEELLTTSLGSGRLRFSSDLAEAAGCQIHFVCVGTPQKRGEYAADLQYVEVAVEWALTPDSGHGLDYATSGTVAA</sequence>
<evidence type="ECO:0000313" key="2">
    <source>
        <dbReference type="EMBL" id="GLL10989.1"/>
    </source>
</evidence>
<dbReference type="InterPro" id="IPR001732">
    <property type="entry name" value="UDP-Glc/GDP-Man_DH_N"/>
</dbReference>
<reference evidence="2" key="2">
    <citation type="submission" date="2023-01" db="EMBL/GenBank/DDBJ databases">
        <authorList>
            <person name="Sun Q."/>
            <person name="Evtushenko L."/>
        </authorList>
    </citation>
    <scope>NUCLEOTIDE SEQUENCE</scope>
    <source>
        <strain evidence="2">VKM Ac-1069</strain>
    </source>
</reference>
<dbReference type="Pfam" id="PF03721">
    <property type="entry name" value="UDPG_MGDP_dh_N"/>
    <property type="match status" value="1"/>
</dbReference>
<dbReference type="Gene3D" id="3.40.50.720">
    <property type="entry name" value="NAD(P)-binding Rossmann-like Domain"/>
    <property type="match status" value="1"/>
</dbReference>
<dbReference type="AlphaFoldDB" id="A0A9W6L4L3"/>
<dbReference type="EMBL" id="BSFQ01000006">
    <property type="protein sequence ID" value="GLL10989.1"/>
    <property type="molecule type" value="Genomic_DNA"/>
</dbReference>
<protein>
    <recommendedName>
        <fullName evidence="1">UDP-glucose/GDP-mannose dehydrogenase N-terminal domain-containing protein</fullName>
    </recommendedName>
</protein>
<dbReference type="GO" id="GO:0016616">
    <property type="term" value="F:oxidoreductase activity, acting on the CH-OH group of donors, NAD or NADP as acceptor"/>
    <property type="evidence" value="ECO:0007669"/>
    <property type="project" value="InterPro"/>
</dbReference>
<dbReference type="InterPro" id="IPR036291">
    <property type="entry name" value="NAD(P)-bd_dom_sf"/>
</dbReference>
<gene>
    <name evidence="2" type="ORF">GCM10017577_21300</name>
</gene>
<accession>A0A9W6L4L3</accession>
<comment type="caution">
    <text evidence="2">The sequence shown here is derived from an EMBL/GenBank/DDBJ whole genome shotgun (WGS) entry which is preliminary data.</text>
</comment>
<organism evidence="2 3">
    <name type="scientific">Pseudonocardia halophobica</name>
    <dbReference type="NCBI Taxonomy" id="29401"/>
    <lineage>
        <taxon>Bacteria</taxon>
        <taxon>Bacillati</taxon>
        <taxon>Actinomycetota</taxon>
        <taxon>Actinomycetes</taxon>
        <taxon>Pseudonocardiales</taxon>
        <taxon>Pseudonocardiaceae</taxon>
        <taxon>Pseudonocardia</taxon>
    </lineage>
</organism>
<keyword evidence="3" id="KW-1185">Reference proteome</keyword>
<dbReference type="Proteomes" id="UP001143463">
    <property type="component" value="Unassembled WGS sequence"/>
</dbReference>
<name>A0A9W6L4L3_9PSEU</name>
<evidence type="ECO:0000259" key="1">
    <source>
        <dbReference type="Pfam" id="PF03721"/>
    </source>
</evidence>
<proteinExistence type="predicted"/>
<dbReference type="GO" id="GO:0051287">
    <property type="term" value="F:NAD binding"/>
    <property type="evidence" value="ECO:0007669"/>
    <property type="project" value="InterPro"/>
</dbReference>
<reference evidence="2" key="1">
    <citation type="journal article" date="2014" name="Int. J. Syst. Evol. Microbiol.">
        <title>Complete genome sequence of Corynebacterium casei LMG S-19264T (=DSM 44701T), isolated from a smear-ripened cheese.</title>
        <authorList>
            <consortium name="US DOE Joint Genome Institute (JGI-PGF)"/>
            <person name="Walter F."/>
            <person name="Albersmeier A."/>
            <person name="Kalinowski J."/>
            <person name="Ruckert C."/>
        </authorList>
    </citation>
    <scope>NUCLEOTIDE SEQUENCE</scope>
    <source>
        <strain evidence="2">VKM Ac-1069</strain>
    </source>
</reference>
<feature type="domain" description="UDP-glucose/GDP-mannose dehydrogenase N-terminal" evidence="1">
    <location>
        <begin position="2"/>
        <end position="66"/>
    </location>
</feature>
<dbReference type="SUPFAM" id="SSF51735">
    <property type="entry name" value="NAD(P)-binding Rossmann-fold domains"/>
    <property type="match status" value="1"/>
</dbReference>
<evidence type="ECO:0000313" key="3">
    <source>
        <dbReference type="Proteomes" id="UP001143463"/>
    </source>
</evidence>